<organism evidence="8">
    <name type="scientific">Prunus dulcis</name>
    <name type="common">Almond</name>
    <name type="synonym">Amygdalus dulcis</name>
    <dbReference type="NCBI Taxonomy" id="3755"/>
    <lineage>
        <taxon>Eukaryota</taxon>
        <taxon>Viridiplantae</taxon>
        <taxon>Streptophyta</taxon>
        <taxon>Embryophyta</taxon>
        <taxon>Tracheophyta</taxon>
        <taxon>Spermatophyta</taxon>
        <taxon>Magnoliopsida</taxon>
        <taxon>eudicotyledons</taxon>
        <taxon>Gunneridae</taxon>
        <taxon>Pentapetalae</taxon>
        <taxon>rosids</taxon>
        <taxon>fabids</taxon>
        <taxon>Rosales</taxon>
        <taxon>Rosaceae</taxon>
        <taxon>Amygdaloideae</taxon>
        <taxon>Amygdaleae</taxon>
        <taxon>Prunus</taxon>
    </lineage>
</organism>
<dbReference type="PIRSF" id="PIRSF000332">
    <property type="entry name" value="FMO"/>
    <property type="match status" value="1"/>
</dbReference>
<evidence type="ECO:0000256" key="4">
    <source>
        <dbReference type="ARBA" id="ARBA00022827"/>
    </source>
</evidence>
<accession>A0A4Y1RUX6</accession>
<dbReference type="Gene3D" id="3.50.50.60">
    <property type="entry name" value="FAD/NAD(P)-binding domain"/>
    <property type="match status" value="2"/>
</dbReference>
<keyword evidence="5" id="KW-0521">NADP</keyword>
<dbReference type="FunFam" id="3.50.50.60:FF:000167">
    <property type="entry name" value="Flavin-containing monooxygenase"/>
    <property type="match status" value="1"/>
</dbReference>
<dbReference type="Pfam" id="PF00743">
    <property type="entry name" value="FMO-like"/>
    <property type="match status" value="1"/>
</dbReference>
<keyword evidence="7 8" id="KW-0503">Monooxygenase</keyword>
<dbReference type="GO" id="GO:0050661">
    <property type="term" value="F:NADP binding"/>
    <property type="evidence" value="ECO:0007669"/>
    <property type="project" value="InterPro"/>
</dbReference>
<dbReference type="GO" id="GO:0004499">
    <property type="term" value="F:N,N-dimethylaniline monooxygenase activity"/>
    <property type="evidence" value="ECO:0007669"/>
    <property type="project" value="InterPro"/>
</dbReference>
<evidence type="ECO:0000256" key="3">
    <source>
        <dbReference type="ARBA" id="ARBA00022630"/>
    </source>
</evidence>
<dbReference type="InterPro" id="IPR036188">
    <property type="entry name" value="FAD/NAD-bd_sf"/>
</dbReference>
<dbReference type="FunFam" id="3.50.50.60:FF:000199">
    <property type="entry name" value="Flavin-containing monooxygenase"/>
    <property type="match status" value="1"/>
</dbReference>
<keyword evidence="6 7" id="KW-0560">Oxidoreductase</keyword>
<dbReference type="EMBL" id="AP019303">
    <property type="protein sequence ID" value="BBH08182.1"/>
    <property type="molecule type" value="Genomic_DNA"/>
</dbReference>
<keyword evidence="4 7" id="KW-0274">FAD</keyword>
<sequence length="521" mass="59735">MAPIVSKLGIIGAGVSGLAAAKQLAHHSPIVLEASDSIGGVWRHCSYSSTKLQSHRRDYEFSDFPWPDRDNAHFPSHLEILDYLDSYAQHFDVLKFVRFNSKVVEVRFVGDRETVDFSVKPVEYGGLSPGRGQPVWEVSVQTNDSEAIQWYAFEFIVVCIGKYGDIPKLPQFPQNKGPEVFEGQTLHALDYCKLDKDAASDLLKDKKVVVVGYKKSAIDLAIECAEANQGPEGKPCTMVVRTLHWTVPHYWVWGLPFFLFYSTRSSQFLHQRPNQSFLRALLCSLVMSPMRHAVSKFIESYILWKLPLEKYGLKPDHPFEEDYASCQMAIMPENFFSEADKGKILFKRSESKWWFCKDGIEFDDNTKIKADVVVFATGYDGKKKVKSILPEPFRSLLEYPSGLIPLYRGTIHPLIPNMAFVGYLESVSNLHSSELRSIWLARLLDNKFKLPSVEQMLEQTRKELEVSKKTTRFYKRHCISTFSINHSDEICEEMGWTSWRKNTWLAEAFSPYGSQDYLKKQ</sequence>
<reference evidence="8" key="1">
    <citation type="journal article" date="2019" name="Science">
        <title>Mutation of a bHLH transcription factor allowed almond domestication.</title>
        <authorList>
            <person name="Sanchez-Perez R."/>
            <person name="Pavan S."/>
            <person name="Mazzeo R."/>
            <person name="Moldovan C."/>
            <person name="Aiese Cigliano R."/>
            <person name="Del Cueto J."/>
            <person name="Ricciardi F."/>
            <person name="Lotti C."/>
            <person name="Ricciardi L."/>
            <person name="Dicenta F."/>
            <person name="Lopez-Marques R.L."/>
            <person name="Lindberg Moller B."/>
        </authorList>
    </citation>
    <scope>NUCLEOTIDE SEQUENCE</scope>
</reference>
<name>A0A4Y1RUX6_PRUDU</name>
<dbReference type="PANTHER" id="PTHR23023">
    <property type="entry name" value="DIMETHYLANILINE MONOOXYGENASE"/>
    <property type="match status" value="1"/>
</dbReference>
<comment type="similarity">
    <text evidence="2 7">Belongs to the FMO family.</text>
</comment>
<gene>
    <name evidence="8" type="ORF">Prudu_020303</name>
</gene>
<dbReference type="InterPro" id="IPR000960">
    <property type="entry name" value="Flavin_mOase"/>
</dbReference>
<dbReference type="EC" id="1.-.-.-" evidence="7"/>
<evidence type="ECO:0000256" key="7">
    <source>
        <dbReference type="RuleBase" id="RU361177"/>
    </source>
</evidence>
<evidence type="ECO:0000256" key="6">
    <source>
        <dbReference type="ARBA" id="ARBA00023002"/>
    </source>
</evidence>
<dbReference type="SUPFAM" id="SSF51905">
    <property type="entry name" value="FAD/NAD(P)-binding domain"/>
    <property type="match status" value="2"/>
</dbReference>
<evidence type="ECO:0000313" key="8">
    <source>
        <dbReference type="EMBL" id="BBH08182.1"/>
    </source>
</evidence>
<comment type="cofactor">
    <cofactor evidence="1 7">
        <name>FAD</name>
        <dbReference type="ChEBI" id="CHEBI:57692"/>
    </cofactor>
</comment>
<proteinExistence type="inferred from homology"/>
<evidence type="ECO:0000256" key="5">
    <source>
        <dbReference type="ARBA" id="ARBA00022857"/>
    </source>
</evidence>
<dbReference type="InterPro" id="IPR020946">
    <property type="entry name" value="Flavin_mOase-like"/>
</dbReference>
<evidence type="ECO:0000256" key="1">
    <source>
        <dbReference type="ARBA" id="ARBA00001974"/>
    </source>
</evidence>
<protein>
    <recommendedName>
        <fullName evidence="7">Flavin-containing monooxygenase</fullName>
        <ecNumber evidence="7">1.-.-.-</ecNumber>
    </recommendedName>
</protein>
<evidence type="ECO:0000256" key="2">
    <source>
        <dbReference type="ARBA" id="ARBA00009183"/>
    </source>
</evidence>
<dbReference type="GO" id="GO:0050660">
    <property type="term" value="F:flavin adenine dinucleotide binding"/>
    <property type="evidence" value="ECO:0007669"/>
    <property type="project" value="InterPro"/>
</dbReference>
<dbReference type="AlphaFoldDB" id="A0A4Y1RUX6"/>
<dbReference type="InterPro" id="IPR050346">
    <property type="entry name" value="FMO-like"/>
</dbReference>
<keyword evidence="3 7" id="KW-0285">Flavoprotein</keyword>